<organism evidence="2 3">
    <name type="scientific">Mytilus galloprovincialis</name>
    <name type="common">Mediterranean mussel</name>
    <dbReference type="NCBI Taxonomy" id="29158"/>
    <lineage>
        <taxon>Eukaryota</taxon>
        <taxon>Metazoa</taxon>
        <taxon>Spiralia</taxon>
        <taxon>Lophotrochozoa</taxon>
        <taxon>Mollusca</taxon>
        <taxon>Bivalvia</taxon>
        <taxon>Autobranchia</taxon>
        <taxon>Pteriomorphia</taxon>
        <taxon>Mytilida</taxon>
        <taxon>Mytiloidea</taxon>
        <taxon>Mytilidae</taxon>
        <taxon>Mytilinae</taxon>
        <taxon>Mytilus</taxon>
    </lineage>
</organism>
<name>A0A8B6CEJ4_MYTGA</name>
<proteinExistence type="predicted"/>
<reference evidence="2" key="1">
    <citation type="submission" date="2018-11" db="EMBL/GenBank/DDBJ databases">
        <authorList>
            <person name="Alioto T."/>
            <person name="Alioto T."/>
        </authorList>
    </citation>
    <scope>NUCLEOTIDE SEQUENCE</scope>
</reference>
<dbReference type="Proteomes" id="UP000596742">
    <property type="component" value="Unassembled WGS sequence"/>
</dbReference>
<feature type="domain" description="IgGFc-binding protein N-terminal" evidence="1">
    <location>
        <begin position="1"/>
        <end position="269"/>
    </location>
</feature>
<protein>
    <recommendedName>
        <fullName evidence="1">IgGFc-binding protein N-terminal domain-containing protein</fullName>
    </recommendedName>
</protein>
<evidence type="ECO:0000313" key="2">
    <source>
        <dbReference type="EMBL" id="VDI03814.1"/>
    </source>
</evidence>
<dbReference type="EMBL" id="UYJE01001636">
    <property type="protein sequence ID" value="VDI03814.1"/>
    <property type="molecule type" value="Genomic_DNA"/>
</dbReference>
<evidence type="ECO:0000313" key="3">
    <source>
        <dbReference type="Proteomes" id="UP000596742"/>
    </source>
</evidence>
<dbReference type="PANTHER" id="PTHR46534">
    <property type="entry name" value="IGGFC_BINDING DOMAIN-CONTAINING PROTEIN"/>
    <property type="match status" value="1"/>
</dbReference>
<dbReference type="PANTHER" id="PTHR46534:SF1">
    <property type="entry name" value="IGGFC-BINDING PROTEIN N-TERMINAL DOMAIN-CONTAINING PROTEIN"/>
    <property type="match status" value="1"/>
</dbReference>
<dbReference type="Pfam" id="PF17517">
    <property type="entry name" value="IgGFc_binding"/>
    <property type="match status" value="1"/>
</dbReference>
<gene>
    <name evidence="2" type="ORF">MGAL_10B016984</name>
</gene>
<dbReference type="OrthoDB" id="6115861at2759"/>
<evidence type="ECO:0000259" key="1">
    <source>
        <dbReference type="Pfam" id="PF17517"/>
    </source>
</evidence>
<dbReference type="AlphaFoldDB" id="A0A8B6CEJ4"/>
<comment type="caution">
    <text evidence="2">The sequence shown here is derived from an EMBL/GenBank/DDBJ whole genome shotgun (WGS) entry which is preliminary data.</text>
</comment>
<sequence length="284" mass="31936">MATTTNTTIIVEPASVIGLTIKGAFIQPGQKFKMVLNYLEGFYIQTHRSLSATQIYSNEPIVVMSGNKYTSIKSDLKCFRKCYYVTGSILYESMIPADKWSRHFVIPLFQKTHELKLRIISRNLNTTIRITDLYNATRSSSMDGEEIEMNLDAKSYYVSASNPILLSLYALTENHGIIMMVVPGIQHFSKEYVIAPPKDPSYTSYITITIKSSDVDGLRFVGNLLAVESSFIMVRNESYTSVVKKMAGHSVYKIRHVSRNALYGVMVYGFGSTSAYGYSAGFRF</sequence>
<accession>A0A8B6CEJ4</accession>
<keyword evidence="3" id="KW-1185">Reference proteome</keyword>
<dbReference type="InterPro" id="IPR035234">
    <property type="entry name" value="IgGFc-bd_N"/>
</dbReference>